<evidence type="ECO:0000313" key="4">
    <source>
        <dbReference type="EMBL" id="KAK4107829.1"/>
    </source>
</evidence>
<keyword evidence="1" id="KW-0812">Transmembrane</keyword>
<accession>A0AAN6QCX6</accession>
<feature type="domain" description="DUF7136" evidence="3">
    <location>
        <begin position="24"/>
        <end position="78"/>
    </location>
</feature>
<name>A0AAN6QCX6_9PEZI</name>
<evidence type="ECO:0000256" key="1">
    <source>
        <dbReference type="SAM" id="Phobius"/>
    </source>
</evidence>
<dbReference type="Pfam" id="PF23584">
    <property type="entry name" value="DUF7136"/>
    <property type="match status" value="2"/>
</dbReference>
<organism evidence="4 5">
    <name type="scientific">Canariomyces notabilis</name>
    <dbReference type="NCBI Taxonomy" id="2074819"/>
    <lineage>
        <taxon>Eukaryota</taxon>
        <taxon>Fungi</taxon>
        <taxon>Dikarya</taxon>
        <taxon>Ascomycota</taxon>
        <taxon>Pezizomycotina</taxon>
        <taxon>Sordariomycetes</taxon>
        <taxon>Sordariomycetidae</taxon>
        <taxon>Sordariales</taxon>
        <taxon>Chaetomiaceae</taxon>
        <taxon>Canariomyces</taxon>
    </lineage>
</organism>
<dbReference type="AlphaFoldDB" id="A0AAN6QCX6"/>
<protein>
    <recommendedName>
        <fullName evidence="3">DUF7136 domain-containing protein</fullName>
    </recommendedName>
</protein>
<gene>
    <name evidence="4" type="ORF">N656DRAFT_792898</name>
</gene>
<keyword evidence="1" id="KW-1133">Transmembrane helix</keyword>
<dbReference type="EMBL" id="MU853368">
    <property type="protein sequence ID" value="KAK4107829.1"/>
    <property type="molecule type" value="Genomic_DNA"/>
</dbReference>
<comment type="caution">
    <text evidence="4">The sequence shown here is derived from an EMBL/GenBank/DDBJ whole genome shotgun (WGS) entry which is preliminary data.</text>
</comment>
<keyword evidence="2" id="KW-0732">Signal</keyword>
<proteinExistence type="predicted"/>
<evidence type="ECO:0000259" key="3">
    <source>
        <dbReference type="Pfam" id="PF23584"/>
    </source>
</evidence>
<feature type="domain" description="DUF7136" evidence="3">
    <location>
        <begin position="89"/>
        <end position="195"/>
    </location>
</feature>
<keyword evidence="1" id="KW-0472">Membrane</keyword>
<evidence type="ECO:0000256" key="2">
    <source>
        <dbReference type="SAM" id="SignalP"/>
    </source>
</evidence>
<feature type="transmembrane region" description="Helical" evidence="1">
    <location>
        <begin position="204"/>
        <end position="223"/>
    </location>
</feature>
<feature type="chain" id="PRO_5043033799" description="DUF7136 domain-containing protein" evidence="2">
    <location>
        <begin position="23"/>
        <end position="224"/>
    </location>
</feature>
<reference evidence="4" key="1">
    <citation type="journal article" date="2023" name="Mol. Phylogenet. Evol.">
        <title>Genome-scale phylogeny and comparative genomics of the fungal order Sordariales.</title>
        <authorList>
            <person name="Hensen N."/>
            <person name="Bonometti L."/>
            <person name="Westerberg I."/>
            <person name="Brannstrom I.O."/>
            <person name="Guillou S."/>
            <person name="Cros-Aarteil S."/>
            <person name="Calhoun S."/>
            <person name="Haridas S."/>
            <person name="Kuo A."/>
            <person name="Mondo S."/>
            <person name="Pangilinan J."/>
            <person name="Riley R."/>
            <person name="LaButti K."/>
            <person name="Andreopoulos B."/>
            <person name="Lipzen A."/>
            <person name="Chen C."/>
            <person name="Yan M."/>
            <person name="Daum C."/>
            <person name="Ng V."/>
            <person name="Clum A."/>
            <person name="Steindorff A."/>
            <person name="Ohm R.A."/>
            <person name="Martin F."/>
            <person name="Silar P."/>
            <person name="Natvig D.O."/>
            <person name="Lalanne C."/>
            <person name="Gautier V."/>
            <person name="Ament-Velasquez S.L."/>
            <person name="Kruys A."/>
            <person name="Hutchinson M.I."/>
            <person name="Powell A.J."/>
            <person name="Barry K."/>
            <person name="Miller A.N."/>
            <person name="Grigoriev I.V."/>
            <person name="Debuchy R."/>
            <person name="Gladieux P."/>
            <person name="Hiltunen Thoren M."/>
            <person name="Johannesson H."/>
        </authorList>
    </citation>
    <scope>NUCLEOTIDE SEQUENCE</scope>
    <source>
        <strain evidence="4">CBS 508.74</strain>
    </source>
</reference>
<dbReference type="Proteomes" id="UP001302812">
    <property type="component" value="Unassembled WGS sequence"/>
</dbReference>
<keyword evidence="5" id="KW-1185">Reference proteome</keyword>
<evidence type="ECO:0000313" key="5">
    <source>
        <dbReference type="Proteomes" id="UP001302812"/>
    </source>
</evidence>
<dbReference type="GeneID" id="89941248"/>
<sequence length="224" mass="23661">MHLLSQMAWSAVALAYIGTVGGAADVVEIDLVFPRMNETNAPTDRLPAVFAVQNFEFAQNLRLFIAYMIRNGTNSPCDEPDLVHDFEPGIIVNSTNRAIKFTIEDGGQAVELVAATDNDKSCDEEFGVSINVTDKSMEVPSSRNFDGGTCAVLASSTPTVSPHPCQVQIDSAAAASISASVVADLCASFDPPADCPKDNTARRLAVAGTTWLAAALAAFGYILT</sequence>
<dbReference type="InterPro" id="IPR055560">
    <property type="entry name" value="DUF7136"/>
</dbReference>
<dbReference type="RefSeq" id="XP_064665399.1">
    <property type="nucleotide sequence ID" value="XM_064817123.1"/>
</dbReference>
<feature type="signal peptide" evidence="2">
    <location>
        <begin position="1"/>
        <end position="22"/>
    </location>
</feature>
<reference evidence="4" key="2">
    <citation type="submission" date="2023-05" db="EMBL/GenBank/DDBJ databases">
        <authorList>
            <consortium name="Lawrence Berkeley National Laboratory"/>
            <person name="Steindorff A."/>
            <person name="Hensen N."/>
            <person name="Bonometti L."/>
            <person name="Westerberg I."/>
            <person name="Brannstrom I.O."/>
            <person name="Guillou S."/>
            <person name="Cros-Aarteil S."/>
            <person name="Calhoun S."/>
            <person name="Haridas S."/>
            <person name="Kuo A."/>
            <person name="Mondo S."/>
            <person name="Pangilinan J."/>
            <person name="Riley R."/>
            <person name="Labutti K."/>
            <person name="Andreopoulos B."/>
            <person name="Lipzen A."/>
            <person name="Chen C."/>
            <person name="Yanf M."/>
            <person name="Daum C."/>
            <person name="Ng V."/>
            <person name="Clum A."/>
            <person name="Ohm R."/>
            <person name="Martin F."/>
            <person name="Silar P."/>
            <person name="Natvig D."/>
            <person name="Lalanne C."/>
            <person name="Gautier V."/>
            <person name="Ament-Velasquez S.L."/>
            <person name="Kruys A."/>
            <person name="Hutchinson M.I."/>
            <person name="Powell A.J."/>
            <person name="Barry K."/>
            <person name="Miller A.N."/>
            <person name="Grigoriev I.V."/>
            <person name="Debuchy R."/>
            <person name="Gladieux P."/>
            <person name="Thoren M.H."/>
            <person name="Johannesson H."/>
        </authorList>
    </citation>
    <scope>NUCLEOTIDE SEQUENCE</scope>
    <source>
        <strain evidence="4">CBS 508.74</strain>
    </source>
</reference>